<dbReference type="InterPro" id="IPR047589">
    <property type="entry name" value="DUF11_rpt"/>
</dbReference>
<accession>A0A921TDF8</accession>
<proteinExistence type="predicted"/>
<evidence type="ECO:0000313" key="3">
    <source>
        <dbReference type="Proteomes" id="UP000698242"/>
    </source>
</evidence>
<keyword evidence="3" id="KW-1185">Reference proteome</keyword>
<dbReference type="EMBL" id="APKE01000016">
    <property type="protein sequence ID" value="KAF0676152.1"/>
    <property type="molecule type" value="Genomic_DNA"/>
</dbReference>
<comment type="caution">
    <text evidence="2">The sequence shown here is derived from an EMBL/GenBank/DDBJ whole genome shotgun (WGS) entry which is preliminary data.</text>
</comment>
<protein>
    <submittedName>
        <fullName evidence="2">Signal peptide protein</fullName>
    </submittedName>
</protein>
<evidence type="ECO:0000256" key="1">
    <source>
        <dbReference type="SAM" id="SignalP"/>
    </source>
</evidence>
<gene>
    <name evidence="2" type="ORF">PMES_01471</name>
</gene>
<reference evidence="2" key="1">
    <citation type="submission" date="2013-03" db="EMBL/GenBank/DDBJ databases">
        <title>Genome Sequence of the Profundibacterium mesophilum strain KAUST100406-0324T from Red Sea, a novel genus in the family Rhodobacteraceae.</title>
        <authorList>
            <person name="Essack M."/>
            <person name="Alam I."/>
            <person name="Lafi F."/>
            <person name="Alawi W."/>
            <person name="Kamanu F."/>
            <person name="Al-Suwailem A."/>
            <person name="Lee O.O."/>
            <person name="Xu Y."/>
            <person name="Bajic V."/>
            <person name="Qian P.-Y."/>
            <person name="Archer J."/>
        </authorList>
    </citation>
    <scope>NUCLEOTIDE SEQUENCE</scope>
    <source>
        <strain evidence="2">KAUST100406-0324</strain>
    </source>
</reference>
<sequence length="169" mass="18012">MPFPHASHLAASVALALVAGTQAASADALRSLFDYRIVELNEDGTEALVERKKVRPGETIEYSIVHSNSTEDALTGLVVQAPVPEGVTITFGSQSSSVDARFEIQAEMEPETPGLEWSVLPAFRKVIDEDGKERLEPLPAEAVTAVRWSLGAALPGGGDAVNTYRVVVN</sequence>
<dbReference type="OrthoDB" id="7861275at2"/>
<keyword evidence="1" id="KW-0732">Signal</keyword>
<evidence type="ECO:0000313" key="2">
    <source>
        <dbReference type="EMBL" id="KAF0676152.1"/>
    </source>
</evidence>
<dbReference type="NCBIfam" id="TIGR01451">
    <property type="entry name" value="B_ant_repeat"/>
    <property type="match status" value="1"/>
</dbReference>
<name>A0A921TDF8_9RHOB</name>
<dbReference type="Proteomes" id="UP000698242">
    <property type="component" value="Unassembled WGS sequence"/>
</dbReference>
<feature type="signal peptide" evidence="1">
    <location>
        <begin position="1"/>
        <end position="26"/>
    </location>
</feature>
<dbReference type="AlphaFoldDB" id="A0A921TDF8"/>
<dbReference type="RefSeq" id="WP_159964938.1">
    <property type="nucleotide sequence ID" value="NZ_APKE01000016.1"/>
</dbReference>
<organism evidence="2 3">
    <name type="scientific">Profundibacterium mesophilum KAUST100406-0324</name>
    <dbReference type="NCBI Taxonomy" id="1037889"/>
    <lineage>
        <taxon>Bacteria</taxon>
        <taxon>Pseudomonadati</taxon>
        <taxon>Pseudomonadota</taxon>
        <taxon>Alphaproteobacteria</taxon>
        <taxon>Rhodobacterales</taxon>
        <taxon>Roseobacteraceae</taxon>
        <taxon>Profundibacterium</taxon>
    </lineage>
</organism>
<feature type="chain" id="PRO_5037320618" evidence="1">
    <location>
        <begin position="27"/>
        <end position="169"/>
    </location>
</feature>